<name>A0A485KV43_9STRA</name>
<feature type="chain" id="PRO_5036116204" evidence="2">
    <location>
        <begin position="18"/>
        <end position="156"/>
    </location>
</feature>
<reference evidence="4 5" key="1">
    <citation type="submission" date="2019-03" db="EMBL/GenBank/DDBJ databases">
        <authorList>
            <person name="Gaulin E."/>
            <person name="Dumas B."/>
        </authorList>
    </citation>
    <scope>NUCLEOTIDE SEQUENCE [LARGE SCALE GENOMIC DNA]</scope>
    <source>
        <strain evidence="4">CBS 568.67</strain>
    </source>
</reference>
<accession>A0A485KV43</accession>
<dbReference type="EMBL" id="CAADRA010005368">
    <property type="protein sequence ID" value="VFT89107.1"/>
    <property type="molecule type" value="Genomic_DNA"/>
</dbReference>
<keyword evidence="2" id="KW-0732">Signal</keyword>
<evidence type="ECO:0000313" key="3">
    <source>
        <dbReference type="EMBL" id="KAF0697026.1"/>
    </source>
</evidence>
<gene>
    <name evidence="4" type="primary">Aste57867_12254</name>
    <name evidence="3" type="ORF">As57867_012209</name>
    <name evidence="4" type="ORF">ASTE57867_12254</name>
</gene>
<feature type="region of interest" description="Disordered" evidence="1">
    <location>
        <begin position="54"/>
        <end position="129"/>
    </location>
</feature>
<dbReference type="EMBL" id="VJMH01005347">
    <property type="protein sequence ID" value="KAF0697026.1"/>
    <property type="molecule type" value="Genomic_DNA"/>
</dbReference>
<evidence type="ECO:0000256" key="1">
    <source>
        <dbReference type="SAM" id="MobiDB-lite"/>
    </source>
</evidence>
<reference evidence="3" key="2">
    <citation type="submission" date="2019-06" db="EMBL/GenBank/DDBJ databases">
        <title>Genomics analysis of Aphanomyces spp. identifies a new class of oomycete effector associated with host adaptation.</title>
        <authorList>
            <person name="Gaulin E."/>
        </authorList>
    </citation>
    <scope>NUCLEOTIDE SEQUENCE</scope>
    <source>
        <strain evidence="3">CBS 578.67</strain>
    </source>
</reference>
<dbReference type="AlphaFoldDB" id="A0A485KV43"/>
<organism evidence="4 5">
    <name type="scientific">Aphanomyces stellatus</name>
    <dbReference type="NCBI Taxonomy" id="120398"/>
    <lineage>
        <taxon>Eukaryota</taxon>
        <taxon>Sar</taxon>
        <taxon>Stramenopiles</taxon>
        <taxon>Oomycota</taxon>
        <taxon>Saprolegniomycetes</taxon>
        <taxon>Saprolegniales</taxon>
        <taxon>Verrucalvaceae</taxon>
        <taxon>Aphanomyces</taxon>
    </lineage>
</organism>
<sequence>MAAAGSCQTWWVSLAAAFTGLKPCVYLGQPVQDFGKMSLVAFLNANNKEILSFDPSKPYDPNAVVWDTDDSSAAPPSPAQPTTLQPTTLQPTTLQPTTTATETTSTPTRPPAPNTTVTPPTANPIVSEAPKPTVASTATVAAWGAATVAVILALTC</sequence>
<evidence type="ECO:0000256" key="2">
    <source>
        <dbReference type="SAM" id="SignalP"/>
    </source>
</evidence>
<keyword evidence="5" id="KW-1185">Reference proteome</keyword>
<feature type="signal peptide" evidence="2">
    <location>
        <begin position="1"/>
        <end position="17"/>
    </location>
</feature>
<evidence type="ECO:0000313" key="4">
    <source>
        <dbReference type="EMBL" id="VFT89107.1"/>
    </source>
</evidence>
<protein>
    <submittedName>
        <fullName evidence="4">Aste57867_12254 protein</fullName>
    </submittedName>
</protein>
<evidence type="ECO:0000313" key="5">
    <source>
        <dbReference type="Proteomes" id="UP000332933"/>
    </source>
</evidence>
<proteinExistence type="predicted"/>
<dbReference type="Proteomes" id="UP000332933">
    <property type="component" value="Unassembled WGS sequence"/>
</dbReference>
<feature type="compositionally biased region" description="Low complexity" evidence="1">
    <location>
        <begin position="80"/>
        <end position="107"/>
    </location>
</feature>